<dbReference type="Pfam" id="PF02746">
    <property type="entry name" value="MR_MLE_N"/>
    <property type="match status" value="1"/>
</dbReference>
<reference evidence="5 6" key="1">
    <citation type="submission" date="2017-11" db="EMBL/GenBank/DDBJ databases">
        <title>Genome sequence of Pantoea cypripedii NE1.</title>
        <authorList>
            <person name="Nascimento F.X."/>
        </authorList>
    </citation>
    <scope>NUCLEOTIDE SEQUENCE [LARGE SCALE GENOMIC DNA]</scope>
    <source>
        <strain evidence="5 6">NE1</strain>
        <plasmid evidence="6">pne1b</plasmid>
    </source>
</reference>
<dbReference type="InterPro" id="IPR013342">
    <property type="entry name" value="Mandelate_racemase_C"/>
</dbReference>
<dbReference type="GO" id="GO:0000287">
    <property type="term" value="F:magnesium ion binding"/>
    <property type="evidence" value="ECO:0007669"/>
    <property type="project" value="TreeGrafter"/>
</dbReference>
<dbReference type="GO" id="GO:0016052">
    <property type="term" value="P:carbohydrate catabolic process"/>
    <property type="evidence" value="ECO:0007669"/>
    <property type="project" value="TreeGrafter"/>
</dbReference>
<dbReference type="EMBL" id="CP024770">
    <property type="protein sequence ID" value="QGY33041.1"/>
    <property type="molecule type" value="Genomic_DNA"/>
</dbReference>
<dbReference type="InterPro" id="IPR029065">
    <property type="entry name" value="Enolase_C-like"/>
</dbReference>
<dbReference type="SUPFAM" id="SSF54826">
    <property type="entry name" value="Enolase N-terminal domain-like"/>
    <property type="match status" value="1"/>
</dbReference>
<dbReference type="Pfam" id="PF13378">
    <property type="entry name" value="MR_MLE_C"/>
    <property type="match status" value="1"/>
</dbReference>
<dbReference type="PANTHER" id="PTHR13794">
    <property type="entry name" value="ENOLASE SUPERFAMILY, MANDELATE RACEMASE"/>
    <property type="match status" value="1"/>
</dbReference>
<dbReference type="Gene3D" id="3.30.390.10">
    <property type="entry name" value="Enolase-like, N-terminal domain"/>
    <property type="match status" value="1"/>
</dbReference>
<geneLocation type="plasmid" evidence="6">
    <name>pne1b</name>
</geneLocation>
<accession>A0A6B9G5N9</accession>
<organism evidence="5 6">
    <name type="scientific">Pantoea cypripedii</name>
    <name type="common">Pectobacterium cypripedii</name>
    <name type="synonym">Erwinia cypripedii</name>
    <dbReference type="NCBI Taxonomy" id="55209"/>
    <lineage>
        <taxon>Bacteria</taxon>
        <taxon>Pseudomonadati</taxon>
        <taxon>Pseudomonadota</taxon>
        <taxon>Gammaproteobacteria</taxon>
        <taxon>Enterobacterales</taxon>
        <taxon>Erwiniaceae</taxon>
        <taxon>Pantoea</taxon>
    </lineage>
</organism>
<keyword evidence="5" id="KW-0614">Plasmid</keyword>
<evidence type="ECO:0000313" key="5">
    <source>
        <dbReference type="EMBL" id="QGY33041.1"/>
    </source>
</evidence>
<protein>
    <submittedName>
        <fullName evidence="5">Mandelate racemase</fullName>
    </submittedName>
</protein>
<evidence type="ECO:0000256" key="3">
    <source>
        <dbReference type="ARBA" id="ARBA00022842"/>
    </source>
</evidence>
<dbReference type="Gene3D" id="3.20.20.120">
    <property type="entry name" value="Enolase-like C-terminal domain"/>
    <property type="match status" value="1"/>
</dbReference>
<dbReference type="RefSeq" id="WP_208719094.1">
    <property type="nucleotide sequence ID" value="NZ_CP024770.1"/>
</dbReference>
<dbReference type="PROSITE" id="PS00908">
    <property type="entry name" value="MR_MLE_1"/>
    <property type="match status" value="1"/>
</dbReference>
<dbReference type="AlphaFoldDB" id="A0A6B9G5N9"/>
<feature type="domain" description="Mandelate racemase/muconate lactonizing enzyme C-terminal" evidence="4">
    <location>
        <begin position="150"/>
        <end position="246"/>
    </location>
</feature>
<sequence length="385" mass="42380">MKITEVETYILKSKLDRPFAYSQGWVQGRSTVLVRIATDEGFEGWGETFSVGLQPPEIAAATINSALKPLIMGKDPRNTEVLWHDMYVRTRDYGRKGVVLGAISAVDIALWDICGKAAGLPLWQLLGGAFRERVQCYATGFFRTEGRGQADAMASEAVRHSEAGFSLMKVKLGFGVDDDVKVMSAIRQAVGERSKFMIDVNHGYGANDAIRLGRALADYDLLWMEEPVIPEDYVAYRRVRDALDIPIAGGEAEFSLFGFRDLIASQSIDIAQPDICLAGGVTALRHINVLAMAGGVQVNPHVWGTAVGQYASLHMIASTPVTHYALYANQPLFEYDTSSHPFRTALVENPLEHQQGWLTLPQEPGLGFTIDRAFLKENAMTDSIH</sequence>
<dbReference type="PROSITE" id="PS00909">
    <property type="entry name" value="MR_MLE_2"/>
    <property type="match status" value="1"/>
</dbReference>
<dbReference type="InterPro" id="IPR013341">
    <property type="entry name" value="Mandelate_racemase_N_dom"/>
</dbReference>
<gene>
    <name evidence="5" type="ORF">CUN67_29375</name>
</gene>
<dbReference type="InterPro" id="IPR029017">
    <property type="entry name" value="Enolase-like_N"/>
</dbReference>
<dbReference type="InterPro" id="IPR046945">
    <property type="entry name" value="RHMD-like"/>
</dbReference>
<evidence type="ECO:0000313" key="6">
    <source>
        <dbReference type="Proteomes" id="UP000502005"/>
    </source>
</evidence>
<dbReference type="Proteomes" id="UP000502005">
    <property type="component" value="Plasmid pNE1B"/>
</dbReference>
<comment type="cofactor">
    <cofactor evidence="1">
        <name>Mg(2+)</name>
        <dbReference type="ChEBI" id="CHEBI:18420"/>
    </cofactor>
</comment>
<evidence type="ECO:0000259" key="4">
    <source>
        <dbReference type="SMART" id="SM00922"/>
    </source>
</evidence>
<evidence type="ECO:0000256" key="2">
    <source>
        <dbReference type="ARBA" id="ARBA00022723"/>
    </source>
</evidence>
<keyword evidence="3" id="KW-0460">Magnesium</keyword>
<name>A0A6B9G5N9_PANCY</name>
<dbReference type="SFLD" id="SFLDG00179">
    <property type="entry name" value="mandelate_racemase"/>
    <property type="match status" value="1"/>
</dbReference>
<keyword evidence="2" id="KW-0479">Metal-binding</keyword>
<dbReference type="SFLD" id="SFLDS00001">
    <property type="entry name" value="Enolase"/>
    <property type="match status" value="1"/>
</dbReference>
<dbReference type="GO" id="GO:0016836">
    <property type="term" value="F:hydro-lyase activity"/>
    <property type="evidence" value="ECO:0007669"/>
    <property type="project" value="TreeGrafter"/>
</dbReference>
<dbReference type="PANTHER" id="PTHR13794:SF58">
    <property type="entry name" value="MITOCHONDRIAL ENOLASE SUPERFAMILY MEMBER 1"/>
    <property type="match status" value="1"/>
</dbReference>
<dbReference type="InterPro" id="IPR036849">
    <property type="entry name" value="Enolase-like_C_sf"/>
</dbReference>
<evidence type="ECO:0000256" key="1">
    <source>
        <dbReference type="ARBA" id="ARBA00001946"/>
    </source>
</evidence>
<dbReference type="SMART" id="SM00922">
    <property type="entry name" value="MR_MLE"/>
    <property type="match status" value="1"/>
</dbReference>
<dbReference type="CDD" id="cd03316">
    <property type="entry name" value="MR_like"/>
    <property type="match status" value="1"/>
</dbReference>
<dbReference type="GO" id="GO:0009063">
    <property type="term" value="P:amino acid catabolic process"/>
    <property type="evidence" value="ECO:0007669"/>
    <property type="project" value="InterPro"/>
</dbReference>
<proteinExistence type="predicted"/>
<dbReference type="InterPro" id="IPR018110">
    <property type="entry name" value="Mandel_Rmase/mucon_lact_enz_CS"/>
</dbReference>
<dbReference type="SUPFAM" id="SSF51604">
    <property type="entry name" value="Enolase C-terminal domain-like"/>
    <property type="match status" value="1"/>
</dbReference>